<dbReference type="SUPFAM" id="SSF111283">
    <property type="entry name" value="Putative modulator of DNA gyrase, PmbA/TldD"/>
    <property type="match status" value="1"/>
</dbReference>
<dbReference type="InterPro" id="IPR002510">
    <property type="entry name" value="Metalloprtase-TldD/E_N"/>
</dbReference>
<dbReference type="Pfam" id="PF19289">
    <property type="entry name" value="PmbA_TldD_3rd"/>
    <property type="match status" value="1"/>
</dbReference>
<sequence length="441" mass="50286">MLKKEQVNEIIKIAKKYLKGLEWEIGIDSTNTGTTRFANSIIHQNMGVHRPFMWVRIINKKRIGSSTTTDLSEEGIKNLIERAINLSKSKYAPKLETSLPKKTKIEKVSKKIVISPKEREEAVAKIVQVCKKNNLNAFGVIHTINSSLAIFNSNGVNNYALLNWTYTTITAMNESASGFSFAIEKDFHKIDFKELANIACEKALMAKNPKDIEPGKYTVFLEEPAVAEIISFLAWLEFGAKRFYEKTSLISKKIGKKITGKNVTIYDDWTNKLTLGIPFDFEGVKRNKVILIKNGIAKGVVTDSYFAKKLKMKNTGHSLMQPAPWGPFPLNLVFEKGDKKKEEMLKSIDKGIYVTRFWYTRVVDPDRTLITGMTRDGTYFIENGKIAYPIKNMRFLINIYETLENVKMISKEQKYYGEELFGVVAPALVIENFNFQSKTEY</sequence>
<dbReference type="EMBL" id="DTBX01000149">
    <property type="protein sequence ID" value="HGQ55652.1"/>
    <property type="molecule type" value="Genomic_DNA"/>
</dbReference>
<dbReference type="AlphaFoldDB" id="A0A7V4CIJ1"/>
<gene>
    <name evidence="4" type="ORF">ENU28_04230</name>
</gene>
<evidence type="ECO:0000313" key="4">
    <source>
        <dbReference type="EMBL" id="HGQ55652.1"/>
    </source>
</evidence>
<proteinExistence type="inferred from homology"/>
<dbReference type="GO" id="GO:0008237">
    <property type="term" value="F:metallopeptidase activity"/>
    <property type="evidence" value="ECO:0007669"/>
    <property type="project" value="InterPro"/>
</dbReference>
<dbReference type="GO" id="GO:0006508">
    <property type="term" value="P:proteolysis"/>
    <property type="evidence" value="ECO:0007669"/>
    <property type="project" value="InterPro"/>
</dbReference>
<dbReference type="InterPro" id="IPR035068">
    <property type="entry name" value="TldD/PmbA_N"/>
</dbReference>
<dbReference type="InterPro" id="IPR045569">
    <property type="entry name" value="Metalloprtase-TldD/E_C"/>
</dbReference>
<protein>
    <submittedName>
        <fullName evidence="4">TldD/PmbA family protein</fullName>
    </submittedName>
</protein>
<evidence type="ECO:0000259" key="2">
    <source>
        <dbReference type="Pfam" id="PF01523"/>
    </source>
</evidence>
<organism evidence="4">
    <name type="scientific">candidate division WOR-3 bacterium</name>
    <dbReference type="NCBI Taxonomy" id="2052148"/>
    <lineage>
        <taxon>Bacteria</taxon>
        <taxon>Bacteria division WOR-3</taxon>
    </lineage>
</organism>
<name>A0A7V4CIJ1_UNCW3</name>
<reference evidence="4" key="1">
    <citation type="journal article" date="2020" name="mSystems">
        <title>Genome- and Community-Level Interaction Insights into Carbon Utilization and Element Cycling Functions of Hydrothermarchaeota in Hydrothermal Sediment.</title>
        <authorList>
            <person name="Zhou Z."/>
            <person name="Liu Y."/>
            <person name="Xu W."/>
            <person name="Pan J."/>
            <person name="Luo Z.H."/>
            <person name="Li M."/>
        </authorList>
    </citation>
    <scope>NUCLEOTIDE SEQUENCE [LARGE SCALE GENOMIC DNA]</scope>
    <source>
        <strain evidence="4">SpSt-655</strain>
    </source>
</reference>
<feature type="domain" description="Metalloprotease TldD/E C-terminal" evidence="3">
    <location>
        <begin position="214"/>
        <end position="436"/>
    </location>
</feature>
<feature type="domain" description="Metalloprotease TldD/E N-terminal" evidence="2">
    <location>
        <begin position="23"/>
        <end position="86"/>
    </location>
</feature>
<evidence type="ECO:0000256" key="1">
    <source>
        <dbReference type="ARBA" id="ARBA00005836"/>
    </source>
</evidence>
<evidence type="ECO:0000259" key="3">
    <source>
        <dbReference type="Pfam" id="PF19289"/>
    </source>
</evidence>
<accession>A0A7V4CIJ1</accession>
<comment type="similarity">
    <text evidence="1">Belongs to the peptidase U62 family.</text>
</comment>
<comment type="caution">
    <text evidence="4">The sequence shown here is derived from an EMBL/GenBank/DDBJ whole genome shotgun (WGS) entry which is preliminary data.</text>
</comment>
<dbReference type="Gene3D" id="3.30.2290.10">
    <property type="entry name" value="PmbA/TldD superfamily"/>
    <property type="match status" value="1"/>
</dbReference>
<dbReference type="Pfam" id="PF01523">
    <property type="entry name" value="PmbA_TldD_1st"/>
    <property type="match status" value="1"/>
</dbReference>
<dbReference type="PANTHER" id="PTHR43666:SF1">
    <property type="entry name" value="CONSERVED PROTEIN"/>
    <property type="match status" value="1"/>
</dbReference>
<dbReference type="InterPro" id="IPR036059">
    <property type="entry name" value="TldD/PmbA_sf"/>
</dbReference>
<dbReference type="PANTHER" id="PTHR43666">
    <property type="entry name" value="TLDD PROTEIN"/>
    <property type="match status" value="1"/>
</dbReference>